<comment type="caution">
    <text evidence="3">The sequence shown here is derived from an EMBL/GenBank/DDBJ whole genome shotgun (WGS) entry which is preliminary data.</text>
</comment>
<name>A0AA43QUC5_9LECA</name>
<dbReference type="PANTHER" id="PTHR28065">
    <property type="entry name" value="FREQUENIN"/>
    <property type="match status" value="1"/>
</dbReference>
<feature type="compositionally biased region" description="Low complexity" evidence="1">
    <location>
        <begin position="1"/>
        <end position="26"/>
    </location>
</feature>
<sequence>MSSSNSPPASSGTLHLTSSPTTSHNSIESININAKEQHLPPLTKDSPHPTSTSPPTNPSSITDFASQQLPSLSTTHPFSAPTPPSPSLSAAPTKPPLDRRATELAAREAKAHIRSILREDWEWPPQSPSPQPECHALSWREREHSDEDNDTLPSSTSTTDDESIATDANSTTTTPSRKRKRRATLLLQEEVSQNGGLRLWHARRNHWSGARHPPSSPSALSTPASPIQIPIPPPLLPPTNPIRSSITESTYPAIYSKVVVQGLSPTVPINLADMVRACVMGWKKDGEWPPKGAEEAERAAAAAQAHRGRGRRLARRGVGRVKRVLGLGVGHAGGVEGGGGEGGG</sequence>
<dbReference type="InterPro" id="IPR053274">
    <property type="entry name" value="Fluconazole_resistance"/>
</dbReference>
<organism evidence="3 4">
    <name type="scientific">Ramalina farinacea</name>
    <dbReference type="NCBI Taxonomy" id="258253"/>
    <lineage>
        <taxon>Eukaryota</taxon>
        <taxon>Fungi</taxon>
        <taxon>Dikarya</taxon>
        <taxon>Ascomycota</taxon>
        <taxon>Pezizomycotina</taxon>
        <taxon>Lecanoromycetes</taxon>
        <taxon>OSLEUM clade</taxon>
        <taxon>Lecanoromycetidae</taxon>
        <taxon>Lecanorales</taxon>
        <taxon>Lecanorineae</taxon>
        <taxon>Ramalinaceae</taxon>
        <taxon>Ramalina</taxon>
    </lineage>
</organism>
<protein>
    <recommendedName>
        <fullName evidence="2">Gag1-like clamp domain-containing protein</fullName>
    </recommendedName>
</protein>
<evidence type="ECO:0000256" key="1">
    <source>
        <dbReference type="SAM" id="MobiDB-lite"/>
    </source>
</evidence>
<dbReference type="EMBL" id="JAPUFD010000021">
    <property type="protein sequence ID" value="MDI1492801.1"/>
    <property type="molecule type" value="Genomic_DNA"/>
</dbReference>
<evidence type="ECO:0000259" key="2">
    <source>
        <dbReference type="Pfam" id="PF13259"/>
    </source>
</evidence>
<dbReference type="Proteomes" id="UP001161017">
    <property type="component" value="Unassembled WGS sequence"/>
</dbReference>
<dbReference type="InterPro" id="IPR025124">
    <property type="entry name" value="Gag1-like_clamp"/>
</dbReference>
<keyword evidence="4" id="KW-1185">Reference proteome</keyword>
<feature type="compositionally biased region" description="Low complexity" evidence="1">
    <location>
        <begin position="48"/>
        <end position="62"/>
    </location>
</feature>
<accession>A0AA43QUC5</accession>
<dbReference type="AlphaFoldDB" id="A0AA43QUC5"/>
<gene>
    <name evidence="3" type="ORF">OHK93_004584</name>
</gene>
<proteinExistence type="predicted"/>
<reference evidence="3" key="1">
    <citation type="journal article" date="2023" name="Genome Biol. Evol.">
        <title>First Whole Genome Sequence and Flow Cytometry Genome Size Data for the Lichen-Forming Fungus Ramalina farinacea (Ascomycota).</title>
        <authorList>
            <person name="Llewellyn T."/>
            <person name="Mian S."/>
            <person name="Hill R."/>
            <person name="Leitch I.J."/>
            <person name="Gaya E."/>
        </authorList>
    </citation>
    <scope>NUCLEOTIDE SEQUENCE</scope>
    <source>
        <strain evidence="3">LIQ254RAFAR</strain>
    </source>
</reference>
<feature type="compositionally biased region" description="Basic and acidic residues" evidence="1">
    <location>
        <begin position="96"/>
        <end position="121"/>
    </location>
</feature>
<dbReference type="PANTHER" id="PTHR28065:SF1">
    <property type="entry name" value="DUF4050 DOMAIN-CONTAINING PROTEIN"/>
    <property type="match status" value="1"/>
</dbReference>
<dbReference type="Pfam" id="PF13259">
    <property type="entry name" value="clamp_Gag1-like"/>
    <property type="match status" value="1"/>
</dbReference>
<feature type="compositionally biased region" description="Low complexity" evidence="1">
    <location>
        <begin position="165"/>
        <end position="175"/>
    </location>
</feature>
<evidence type="ECO:0000313" key="3">
    <source>
        <dbReference type="EMBL" id="MDI1492801.1"/>
    </source>
</evidence>
<feature type="compositionally biased region" description="Polar residues" evidence="1">
    <location>
        <begin position="63"/>
        <end position="72"/>
    </location>
</feature>
<evidence type="ECO:0000313" key="4">
    <source>
        <dbReference type="Proteomes" id="UP001161017"/>
    </source>
</evidence>
<feature type="region of interest" description="Disordered" evidence="1">
    <location>
        <begin position="1"/>
        <end position="181"/>
    </location>
</feature>
<feature type="domain" description="Gag1-like clamp" evidence="2">
    <location>
        <begin position="167"/>
        <end position="289"/>
    </location>
</feature>